<evidence type="ECO:0000256" key="3">
    <source>
        <dbReference type="ARBA" id="ARBA00023163"/>
    </source>
</evidence>
<dbReference type="EMBL" id="SORI01000007">
    <property type="protein sequence ID" value="TDY60842.1"/>
    <property type="molecule type" value="Genomic_DNA"/>
</dbReference>
<dbReference type="InterPro" id="IPR000524">
    <property type="entry name" value="Tscrpt_reg_HTH_GntR"/>
</dbReference>
<dbReference type="InterPro" id="IPR036388">
    <property type="entry name" value="WH-like_DNA-bd_sf"/>
</dbReference>
<evidence type="ECO:0000259" key="4">
    <source>
        <dbReference type="PROSITE" id="PS50949"/>
    </source>
</evidence>
<protein>
    <submittedName>
        <fullName evidence="5">DNA-binding GntR family transcriptional regulator</fullName>
    </submittedName>
</protein>
<dbReference type="RefSeq" id="WP_133957409.1">
    <property type="nucleotide sequence ID" value="NZ_SORI01000007.1"/>
</dbReference>
<keyword evidence="1" id="KW-0805">Transcription regulation</keyword>
<dbReference type="PANTHER" id="PTHR43537">
    <property type="entry name" value="TRANSCRIPTIONAL REGULATOR, GNTR FAMILY"/>
    <property type="match status" value="1"/>
</dbReference>
<dbReference type="OrthoDB" id="5093at2"/>
<keyword evidence="2 5" id="KW-0238">DNA-binding</keyword>
<proteinExistence type="predicted"/>
<feature type="domain" description="HTH gntR-type" evidence="4">
    <location>
        <begin position="4"/>
        <end position="72"/>
    </location>
</feature>
<evidence type="ECO:0000313" key="6">
    <source>
        <dbReference type="Proteomes" id="UP000295066"/>
    </source>
</evidence>
<name>A0A4R8M9G5_9BACT</name>
<dbReference type="AlphaFoldDB" id="A0A4R8M9G5"/>
<dbReference type="SUPFAM" id="SSF46785">
    <property type="entry name" value="Winged helix' DNA-binding domain"/>
    <property type="match status" value="1"/>
</dbReference>
<dbReference type="Pfam" id="PF00392">
    <property type="entry name" value="GntR"/>
    <property type="match status" value="1"/>
</dbReference>
<organism evidence="5 6">
    <name type="scientific">Aminivibrio pyruvatiphilus</name>
    <dbReference type="NCBI Taxonomy" id="1005740"/>
    <lineage>
        <taxon>Bacteria</taxon>
        <taxon>Thermotogati</taxon>
        <taxon>Synergistota</taxon>
        <taxon>Synergistia</taxon>
        <taxon>Synergistales</taxon>
        <taxon>Aminobacteriaceae</taxon>
        <taxon>Aminivibrio</taxon>
    </lineage>
</organism>
<dbReference type="GO" id="GO:0003700">
    <property type="term" value="F:DNA-binding transcription factor activity"/>
    <property type="evidence" value="ECO:0007669"/>
    <property type="project" value="InterPro"/>
</dbReference>
<dbReference type="Gene3D" id="1.10.10.10">
    <property type="entry name" value="Winged helix-like DNA-binding domain superfamily/Winged helix DNA-binding domain"/>
    <property type="match status" value="1"/>
</dbReference>
<dbReference type="SMART" id="SM00895">
    <property type="entry name" value="FCD"/>
    <property type="match status" value="1"/>
</dbReference>
<sequence length="225" mass="25632">MESLSATDKAGREIVRLIAAHRFSPGERLLETALARELGMSRTPVREALGQLASTGFLVKSEGSRGYQIPLLTPKDIEDVFFMRGILESKAAMLCARSASKETVLELRRINAREEETFRANLKGEYAELNEDFHMLLADSSDNPYMKMYIRQLYWRSNLYVLFFMSFYCLESDYDTKRLSYLEHRKIVDAVEGGDPGAAEAAMRDHILSSYNHLLFPKKPLEGMS</sequence>
<dbReference type="PROSITE" id="PS50949">
    <property type="entry name" value="HTH_GNTR"/>
    <property type="match status" value="1"/>
</dbReference>
<dbReference type="GO" id="GO:0003677">
    <property type="term" value="F:DNA binding"/>
    <property type="evidence" value="ECO:0007669"/>
    <property type="project" value="UniProtKB-KW"/>
</dbReference>
<dbReference type="Gene3D" id="1.20.120.530">
    <property type="entry name" value="GntR ligand-binding domain-like"/>
    <property type="match status" value="1"/>
</dbReference>
<evidence type="ECO:0000256" key="1">
    <source>
        <dbReference type="ARBA" id="ARBA00023015"/>
    </source>
</evidence>
<dbReference type="SUPFAM" id="SSF48008">
    <property type="entry name" value="GntR ligand-binding domain-like"/>
    <property type="match status" value="1"/>
</dbReference>
<dbReference type="Pfam" id="PF07729">
    <property type="entry name" value="FCD"/>
    <property type="match status" value="1"/>
</dbReference>
<dbReference type="InterPro" id="IPR008920">
    <property type="entry name" value="TF_FadR/GntR_C"/>
</dbReference>
<accession>A0A4R8M9G5</accession>
<gene>
    <name evidence="5" type="ORF">C8D99_10749</name>
</gene>
<evidence type="ECO:0000313" key="5">
    <source>
        <dbReference type="EMBL" id="TDY60842.1"/>
    </source>
</evidence>
<comment type="caution">
    <text evidence="5">The sequence shown here is derived from an EMBL/GenBank/DDBJ whole genome shotgun (WGS) entry which is preliminary data.</text>
</comment>
<evidence type="ECO:0000256" key="2">
    <source>
        <dbReference type="ARBA" id="ARBA00023125"/>
    </source>
</evidence>
<dbReference type="InterPro" id="IPR011711">
    <property type="entry name" value="GntR_C"/>
</dbReference>
<dbReference type="SMART" id="SM00345">
    <property type="entry name" value="HTH_GNTR"/>
    <property type="match status" value="1"/>
</dbReference>
<keyword evidence="6" id="KW-1185">Reference proteome</keyword>
<keyword evidence="3" id="KW-0804">Transcription</keyword>
<dbReference type="InterPro" id="IPR036390">
    <property type="entry name" value="WH_DNA-bd_sf"/>
</dbReference>
<dbReference type="PANTHER" id="PTHR43537:SF51">
    <property type="entry name" value="HTH-TYPE TRANSCRIPTIONAL REGULATOR LGOR-RELATED"/>
    <property type="match status" value="1"/>
</dbReference>
<dbReference type="Proteomes" id="UP000295066">
    <property type="component" value="Unassembled WGS sequence"/>
</dbReference>
<reference evidence="5 6" key="1">
    <citation type="submission" date="2019-03" db="EMBL/GenBank/DDBJ databases">
        <title>Genomic Encyclopedia of Type Strains, Phase IV (KMG-IV): sequencing the most valuable type-strain genomes for metagenomic binning, comparative biology and taxonomic classification.</title>
        <authorList>
            <person name="Goeker M."/>
        </authorList>
    </citation>
    <scope>NUCLEOTIDE SEQUENCE [LARGE SCALE GENOMIC DNA]</scope>
    <source>
        <strain evidence="5 6">DSM 25964</strain>
    </source>
</reference>